<dbReference type="Pfam" id="PF00534">
    <property type="entry name" value="Glycos_transf_1"/>
    <property type="match status" value="1"/>
</dbReference>
<dbReference type="KEGG" id="hdh:G5B40_06490"/>
<evidence type="ECO:0000259" key="2">
    <source>
        <dbReference type="Pfam" id="PF00534"/>
    </source>
</evidence>
<sequence>MRALARLAVPGDPDTPTGGYVYARRVIAASGGALAPLALPGGFPFPDQAALDAAASLIAAANGPVIVDGLAYGAFPAELIEALPRAPLALCHHPLGMETGLEPETARHLIESERAALARAAHVIAASEATKALLIAEFGLADENVTVASPGLDPAPPARGADGPPTILTVASLTPRKDHLTLIAALARLAESRPDLDWRAVFAGPEDRAPATAAAIRDAIRDAGLAGRIERLGALGPAALDGLYDRAAIFALASRYEGYGMVFAEAMMRALPVVACDIGAEGAAAPAGALRLVPVGDADAMAAALAWFLESPQRRREAGNRARAHALSLHDWTATWAAFGAALKSAA</sequence>
<keyword evidence="5" id="KW-1185">Reference proteome</keyword>
<feature type="domain" description="Glycosyltransferase subfamily 4-like N-terminal" evidence="3">
    <location>
        <begin position="56"/>
        <end position="154"/>
    </location>
</feature>
<evidence type="ECO:0000313" key="4">
    <source>
        <dbReference type="EMBL" id="QIE55130.1"/>
    </source>
</evidence>
<dbReference type="PANTHER" id="PTHR46401">
    <property type="entry name" value="GLYCOSYLTRANSFERASE WBBK-RELATED"/>
    <property type="match status" value="1"/>
</dbReference>
<evidence type="ECO:0000313" key="5">
    <source>
        <dbReference type="Proteomes" id="UP000503336"/>
    </source>
</evidence>
<dbReference type="EMBL" id="CP049056">
    <property type="protein sequence ID" value="QIE55130.1"/>
    <property type="molecule type" value="Genomic_DNA"/>
</dbReference>
<protein>
    <submittedName>
        <fullName evidence="4">Glycosyltransferase family 4 protein</fullName>
    </submittedName>
</protein>
<keyword evidence="1 4" id="KW-0808">Transferase</keyword>
<dbReference type="Proteomes" id="UP000503336">
    <property type="component" value="Chromosome"/>
</dbReference>
<dbReference type="Gene3D" id="3.40.50.2000">
    <property type="entry name" value="Glycogen Phosphorylase B"/>
    <property type="match status" value="2"/>
</dbReference>
<dbReference type="CDD" id="cd03801">
    <property type="entry name" value="GT4_PimA-like"/>
    <property type="match status" value="1"/>
</dbReference>
<reference evidence="4 5" key="1">
    <citation type="submission" date="2020-02" db="EMBL/GenBank/DDBJ databases">
        <title>complete genome sequence of Rhodobacteraceae bacterium.</title>
        <authorList>
            <person name="Park J."/>
            <person name="Kim Y.-S."/>
            <person name="Kim K.-H."/>
        </authorList>
    </citation>
    <scope>NUCLEOTIDE SEQUENCE [LARGE SCALE GENOMIC DNA]</scope>
    <source>
        <strain evidence="4 5">RR4-56</strain>
    </source>
</reference>
<feature type="domain" description="Glycosyl transferase family 1" evidence="2">
    <location>
        <begin position="162"/>
        <end position="324"/>
    </location>
</feature>
<gene>
    <name evidence="4" type="ORF">G5B40_06490</name>
</gene>
<organism evidence="4 5">
    <name type="scientific">Pikeienuella piscinae</name>
    <dbReference type="NCBI Taxonomy" id="2748098"/>
    <lineage>
        <taxon>Bacteria</taxon>
        <taxon>Pseudomonadati</taxon>
        <taxon>Pseudomonadota</taxon>
        <taxon>Alphaproteobacteria</taxon>
        <taxon>Rhodobacterales</taxon>
        <taxon>Paracoccaceae</taxon>
        <taxon>Pikeienuella</taxon>
    </lineage>
</organism>
<dbReference type="Pfam" id="PF13439">
    <property type="entry name" value="Glyco_transf_4"/>
    <property type="match status" value="1"/>
</dbReference>
<name>A0A7L5BT95_9RHOB</name>
<evidence type="ECO:0000256" key="1">
    <source>
        <dbReference type="ARBA" id="ARBA00022679"/>
    </source>
</evidence>
<dbReference type="GO" id="GO:0016757">
    <property type="term" value="F:glycosyltransferase activity"/>
    <property type="evidence" value="ECO:0007669"/>
    <property type="project" value="TreeGrafter"/>
</dbReference>
<dbReference type="GO" id="GO:0009103">
    <property type="term" value="P:lipopolysaccharide biosynthetic process"/>
    <property type="evidence" value="ECO:0007669"/>
    <property type="project" value="TreeGrafter"/>
</dbReference>
<dbReference type="PANTHER" id="PTHR46401:SF2">
    <property type="entry name" value="GLYCOSYLTRANSFERASE WBBK-RELATED"/>
    <property type="match status" value="1"/>
</dbReference>
<dbReference type="SUPFAM" id="SSF53756">
    <property type="entry name" value="UDP-Glycosyltransferase/glycogen phosphorylase"/>
    <property type="match status" value="1"/>
</dbReference>
<dbReference type="InterPro" id="IPR028098">
    <property type="entry name" value="Glyco_trans_4-like_N"/>
</dbReference>
<dbReference type="InterPro" id="IPR001296">
    <property type="entry name" value="Glyco_trans_1"/>
</dbReference>
<accession>A0A7L5BT95</accession>
<evidence type="ECO:0000259" key="3">
    <source>
        <dbReference type="Pfam" id="PF13439"/>
    </source>
</evidence>
<dbReference type="RefSeq" id="WP_165096520.1">
    <property type="nucleotide sequence ID" value="NZ_CP049056.1"/>
</dbReference>
<proteinExistence type="predicted"/>
<dbReference type="AlphaFoldDB" id="A0A7L5BT95"/>